<keyword evidence="4 10" id="KW-0732">Signal</keyword>
<keyword evidence="9" id="KW-0472">Membrane</keyword>
<organism evidence="12 13">
    <name type="scientific">Ancylostoma caninum</name>
    <name type="common">Dog hookworm</name>
    <dbReference type="NCBI Taxonomy" id="29170"/>
    <lineage>
        <taxon>Eukaryota</taxon>
        <taxon>Metazoa</taxon>
        <taxon>Ecdysozoa</taxon>
        <taxon>Nematoda</taxon>
        <taxon>Chromadorea</taxon>
        <taxon>Rhabditida</taxon>
        <taxon>Rhabditina</taxon>
        <taxon>Rhabditomorpha</taxon>
        <taxon>Strongyloidea</taxon>
        <taxon>Ancylostomatidae</taxon>
        <taxon>Ancylostomatinae</taxon>
        <taxon>Ancylostoma</taxon>
    </lineage>
</organism>
<keyword evidence="5" id="KW-0677">Repeat</keyword>
<evidence type="ECO:0000256" key="4">
    <source>
        <dbReference type="ARBA" id="ARBA00022729"/>
    </source>
</evidence>
<evidence type="ECO:0000256" key="9">
    <source>
        <dbReference type="SAM" id="Phobius"/>
    </source>
</evidence>
<evidence type="ECO:0000256" key="6">
    <source>
        <dbReference type="ARBA" id="ARBA00022837"/>
    </source>
</evidence>
<feature type="disulfide bond" evidence="8">
    <location>
        <begin position="177"/>
        <end position="186"/>
    </location>
</feature>
<dbReference type="PANTHER" id="PTHR15382">
    <property type="entry name" value="CTG4A-RELATED"/>
    <property type="match status" value="1"/>
</dbReference>
<dbReference type="InterPro" id="IPR000152">
    <property type="entry name" value="EGF-type_Asp/Asn_hydroxyl_site"/>
</dbReference>
<name>A0A368GY95_ANCCA</name>
<dbReference type="FunFam" id="2.10.25.10:FF:000038">
    <property type="entry name" value="Fibrillin 2"/>
    <property type="match status" value="1"/>
</dbReference>
<dbReference type="PROSITE" id="PS50026">
    <property type="entry name" value="EGF_3"/>
    <property type="match status" value="2"/>
</dbReference>
<dbReference type="SMART" id="SM00261">
    <property type="entry name" value="FU"/>
    <property type="match status" value="1"/>
</dbReference>
<dbReference type="SMART" id="SM00179">
    <property type="entry name" value="EGF_CA"/>
    <property type="match status" value="1"/>
</dbReference>
<sequence length="354" mass="39388">MRLLAVYGLFLVAAAAKKNRKEDDRCRYCHFLVATFEAGLRRTARHHFAGGDTAWEEKKLGKYATSETRFIETMEGICKKNTIIEMDLFHGLQELEFRCNTLVEEHEDLLEEYYYKHQAANMTEWLCEKRIKLCCPDGHYGKDCLKCPGFEITGAVCFGHGSCDGNGRRYGTGKCTCDTGYVGNLCRQCAADHFEKSKTENSIECEKCFEGCAGGCSAAGPKACTKCKNGWNETSDGCVDIDECAVETTCSNAHEKCVNLQGSYRCDCIDGYKRDGSACVLDVEAKPYQMLIPPDTLLKGISMTSLALIIAFVIWRRSIFLLVLTAIAVALIIFIDMNVNPDTIPDSAKKYLGL</sequence>
<evidence type="ECO:0000256" key="8">
    <source>
        <dbReference type="PROSITE-ProRule" id="PRU00076"/>
    </source>
</evidence>
<keyword evidence="9" id="KW-1133">Transmembrane helix</keyword>
<dbReference type="Gene3D" id="2.10.25.10">
    <property type="entry name" value="Laminin"/>
    <property type="match status" value="1"/>
</dbReference>
<dbReference type="InterPro" id="IPR002049">
    <property type="entry name" value="LE_dom"/>
</dbReference>
<dbReference type="EMBL" id="JOJR01000054">
    <property type="protein sequence ID" value="RCN47975.1"/>
    <property type="molecule type" value="Genomic_DNA"/>
</dbReference>
<evidence type="ECO:0000313" key="12">
    <source>
        <dbReference type="EMBL" id="RCN47975.1"/>
    </source>
</evidence>
<gene>
    <name evidence="12" type="ORF">ANCCAN_06027</name>
</gene>
<accession>A0A368GY95</accession>
<evidence type="ECO:0000256" key="2">
    <source>
        <dbReference type="ARBA" id="ARBA00007285"/>
    </source>
</evidence>
<dbReference type="OrthoDB" id="19903at2759"/>
<evidence type="ECO:0000256" key="5">
    <source>
        <dbReference type="ARBA" id="ARBA00022737"/>
    </source>
</evidence>
<evidence type="ECO:0000259" key="11">
    <source>
        <dbReference type="PROSITE" id="PS50026"/>
    </source>
</evidence>
<keyword evidence="6" id="KW-0106">Calcium</keyword>
<feature type="domain" description="EGF-like" evidence="11">
    <location>
        <begin position="148"/>
        <end position="187"/>
    </location>
</feature>
<dbReference type="PROSITE" id="PS00010">
    <property type="entry name" value="ASX_HYDROXYL"/>
    <property type="match status" value="1"/>
</dbReference>
<comment type="caution">
    <text evidence="12">The sequence shown here is derived from an EMBL/GenBank/DDBJ whole genome shotgun (WGS) entry which is preliminary data.</text>
</comment>
<dbReference type="SMART" id="SM00181">
    <property type="entry name" value="EGF"/>
    <property type="match status" value="2"/>
</dbReference>
<evidence type="ECO:0000256" key="3">
    <source>
        <dbReference type="ARBA" id="ARBA00022536"/>
    </source>
</evidence>
<proteinExistence type="inferred from homology"/>
<protein>
    <submittedName>
        <fullName evidence="12">Calcium binding EGF domain protein</fullName>
    </submittedName>
</protein>
<keyword evidence="3 8" id="KW-0245">EGF-like domain</keyword>
<dbReference type="PROSITE" id="PS01248">
    <property type="entry name" value="EGF_LAM_1"/>
    <property type="match status" value="1"/>
</dbReference>
<dbReference type="InterPro" id="IPR000742">
    <property type="entry name" value="EGF"/>
</dbReference>
<reference evidence="12 13" key="1">
    <citation type="submission" date="2014-10" db="EMBL/GenBank/DDBJ databases">
        <title>Draft genome of the hookworm Ancylostoma caninum.</title>
        <authorList>
            <person name="Mitreva M."/>
        </authorList>
    </citation>
    <scope>NUCLEOTIDE SEQUENCE [LARGE SCALE GENOMIC DNA]</scope>
    <source>
        <strain evidence="12 13">Baltimore</strain>
    </source>
</reference>
<keyword evidence="9" id="KW-0812">Transmembrane</keyword>
<dbReference type="InterPro" id="IPR021852">
    <property type="entry name" value="DUF3456"/>
</dbReference>
<dbReference type="Pfam" id="PF07645">
    <property type="entry name" value="EGF_CA"/>
    <property type="match status" value="1"/>
</dbReference>
<comment type="similarity">
    <text evidence="1">Belongs to the CRELD family.</text>
</comment>
<evidence type="ECO:0000313" key="13">
    <source>
        <dbReference type="Proteomes" id="UP000252519"/>
    </source>
</evidence>
<feature type="domain" description="EGF-like" evidence="11">
    <location>
        <begin position="240"/>
        <end position="278"/>
    </location>
</feature>
<dbReference type="PANTHER" id="PTHR15382:SF8">
    <property type="entry name" value="CANOPY B"/>
    <property type="match status" value="1"/>
</dbReference>
<keyword evidence="13" id="KW-1185">Reference proteome</keyword>
<dbReference type="SUPFAM" id="SSF57196">
    <property type="entry name" value="EGF/Laminin"/>
    <property type="match status" value="1"/>
</dbReference>
<comment type="caution">
    <text evidence="8">Lacks conserved residue(s) required for the propagation of feature annotation.</text>
</comment>
<evidence type="ECO:0000256" key="10">
    <source>
        <dbReference type="SAM" id="SignalP"/>
    </source>
</evidence>
<dbReference type="STRING" id="29170.A0A368GY95"/>
<evidence type="ECO:0000256" key="7">
    <source>
        <dbReference type="ARBA" id="ARBA00023157"/>
    </source>
</evidence>
<keyword evidence="7 8" id="KW-1015">Disulfide bond</keyword>
<dbReference type="CDD" id="cd00054">
    <property type="entry name" value="EGF_CA"/>
    <property type="match status" value="1"/>
</dbReference>
<dbReference type="GO" id="GO:0005509">
    <property type="term" value="F:calcium ion binding"/>
    <property type="evidence" value="ECO:0007669"/>
    <property type="project" value="InterPro"/>
</dbReference>
<dbReference type="Pfam" id="PF11938">
    <property type="entry name" value="DUF3456"/>
    <property type="match status" value="2"/>
</dbReference>
<comment type="similarity">
    <text evidence="2">Belongs to the canopy family.</text>
</comment>
<feature type="chain" id="PRO_5016925515" evidence="10">
    <location>
        <begin position="17"/>
        <end position="354"/>
    </location>
</feature>
<feature type="transmembrane region" description="Helical" evidence="9">
    <location>
        <begin position="320"/>
        <end position="339"/>
    </location>
</feature>
<dbReference type="InterPro" id="IPR049883">
    <property type="entry name" value="NOTCH1_EGF-like"/>
</dbReference>
<dbReference type="Proteomes" id="UP000252519">
    <property type="component" value="Unassembled WGS sequence"/>
</dbReference>
<dbReference type="InterPro" id="IPR018097">
    <property type="entry name" value="EGF_Ca-bd_CS"/>
</dbReference>
<feature type="signal peptide" evidence="10">
    <location>
        <begin position="1"/>
        <end position="16"/>
    </location>
</feature>
<dbReference type="AlphaFoldDB" id="A0A368GY95"/>
<dbReference type="PROSITE" id="PS00022">
    <property type="entry name" value="EGF_1"/>
    <property type="match status" value="1"/>
</dbReference>
<dbReference type="PROSITE" id="PS01187">
    <property type="entry name" value="EGF_CA"/>
    <property type="match status" value="1"/>
</dbReference>
<dbReference type="InterPro" id="IPR006212">
    <property type="entry name" value="Furin_repeat"/>
</dbReference>
<dbReference type="InterPro" id="IPR001881">
    <property type="entry name" value="EGF-like_Ca-bd_dom"/>
</dbReference>
<evidence type="ECO:0000256" key="1">
    <source>
        <dbReference type="ARBA" id="ARBA00005897"/>
    </source>
</evidence>